<reference evidence="11" key="1">
    <citation type="journal article" date="2019" name="Int. J. Syst. Evol. Microbiol.">
        <title>The Global Catalogue of Microorganisms (GCM) 10K type strain sequencing project: providing services to taxonomists for standard genome sequencing and annotation.</title>
        <authorList>
            <consortium name="The Broad Institute Genomics Platform"/>
            <consortium name="The Broad Institute Genome Sequencing Center for Infectious Disease"/>
            <person name="Wu L."/>
            <person name="Ma J."/>
        </authorList>
    </citation>
    <scope>NUCLEOTIDE SEQUENCE [LARGE SCALE GENOMIC DNA]</scope>
    <source>
        <strain evidence="11">CCUG 62974</strain>
    </source>
</reference>
<dbReference type="InterPro" id="IPR003961">
    <property type="entry name" value="FN3_dom"/>
</dbReference>
<dbReference type="Gene3D" id="2.60.40.10">
    <property type="entry name" value="Immunoglobulins"/>
    <property type="match status" value="3"/>
</dbReference>
<dbReference type="Proteomes" id="UP001597024">
    <property type="component" value="Unassembled WGS sequence"/>
</dbReference>
<dbReference type="InterPro" id="IPR036116">
    <property type="entry name" value="FN3_sf"/>
</dbReference>
<evidence type="ECO:0000256" key="2">
    <source>
        <dbReference type="ARBA" id="ARBA00012729"/>
    </source>
</evidence>
<feature type="domain" description="GH18" evidence="9">
    <location>
        <begin position="425"/>
        <end position="760"/>
    </location>
</feature>
<evidence type="ECO:0000256" key="6">
    <source>
        <dbReference type="RuleBase" id="RU000489"/>
    </source>
</evidence>
<feature type="domain" description="Fibronectin type-III" evidence="8">
    <location>
        <begin position="336"/>
        <end position="418"/>
    </location>
</feature>
<dbReference type="Pfam" id="PF00704">
    <property type="entry name" value="Glyco_hydro_18"/>
    <property type="match status" value="1"/>
</dbReference>
<dbReference type="EMBL" id="JBHTHX010000044">
    <property type="protein sequence ID" value="MFD0883514.1"/>
    <property type="molecule type" value="Genomic_DNA"/>
</dbReference>
<dbReference type="PROSITE" id="PS51910">
    <property type="entry name" value="GH18_2"/>
    <property type="match status" value="1"/>
</dbReference>
<dbReference type="InterPro" id="IPR041624">
    <property type="entry name" value="RGI_lyase"/>
</dbReference>
<dbReference type="InterPro" id="IPR013783">
    <property type="entry name" value="Ig-like_fold"/>
</dbReference>
<dbReference type="EC" id="3.2.1.14" evidence="2"/>
<dbReference type="Pfam" id="PF02018">
    <property type="entry name" value="CBM_4_9"/>
    <property type="match status" value="1"/>
</dbReference>
<evidence type="ECO:0000256" key="5">
    <source>
        <dbReference type="ARBA" id="ARBA00023326"/>
    </source>
</evidence>
<dbReference type="SUPFAM" id="SSF49265">
    <property type="entry name" value="Fibronectin type III"/>
    <property type="match status" value="2"/>
</dbReference>
<dbReference type="PROSITE" id="PS01095">
    <property type="entry name" value="GH18_1"/>
    <property type="match status" value="1"/>
</dbReference>
<dbReference type="InterPro" id="IPR003305">
    <property type="entry name" value="CenC_carb-bd"/>
</dbReference>
<dbReference type="Pfam" id="PF00041">
    <property type="entry name" value="fn3"/>
    <property type="match status" value="1"/>
</dbReference>
<comment type="caution">
    <text evidence="10">The sequence shown here is derived from an EMBL/GenBank/DDBJ whole genome shotgun (WGS) entry which is preliminary data.</text>
</comment>
<dbReference type="SMART" id="SM00636">
    <property type="entry name" value="Glyco_18"/>
    <property type="match status" value="1"/>
</dbReference>
<gene>
    <name evidence="10" type="ORF">ACFQ08_02935</name>
</gene>
<accession>A0ABW3DJZ9</accession>
<name>A0ABW3DJZ9_9ACTN</name>
<dbReference type="CDD" id="cd00063">
    <property type="entry name" value="FN3"/>
    <property type="match status" value="1"/>
</dbReference>
<keyword evidence="5" id="KW-0624">Polysaccharide degradation</keyword>
<feature type="chain" id="PRO_5045654328" description="chitinase" evidence="7">
    <location>
        <begin position="27"/>
        <end position="761"/>
    </location>
</feature>
<dbReference type="Gene3D" id="3.20.20.80">
    <property type="entry name" value="Glycosidases"/>
    <property type="match status" value="1"/>
</dbReference>
<evidence type="ECO:0000256" key="1">
    <source>
        <dbReference type="ARBA" id="ARBA00009121"/>
    </source>
</evidence>
<protein>
    <recommendedName>
        <fullName evidence="2">chitinase</fullName>
        <ecNumber evidence="2">3.2.1.14</ecNumber>
    </recommendedName>
</protein>
<dbReference type="CDD" id="cd02871">
    <property type="entry name" value="GH18_chitinase_D-like"/>
    <property type="match status" value="1"/>
</dbReference>
<dbReference type="SUPFAM" id="SSF49785">
    <property type="entry name" value="Galactose-binding domain-like"/>
    <property type="match status" value="1"/>
</dbReference>
<keyword evidence="5" id="KW-0119">Carbohydrate metabolism</keyword>
<keyword evidence="11" id="KW-1185">Reference proteome</keyword>
<evidence type="ECO:0000256" key="4">
    <source>
        <dbReference type="ARBA" id="ARBA00023295"/>
    </source>
</evidence>
<sequence length="761" mass="78833">MNLRKLATAAVLAIGGTMLAATPASAANIANNPGFEDGLTGWTCTASSGATAVSSPVHGGSKALQATPQGADTARCQQTVPVKPSSSYTLSGWVRGGYVFLGVTGTGTTDQSTWASSASAYSQLTRTFTTGPSTNSVTVYVNGWYGQGAYQADDIVLDGPPGAGAPAVPTNVTGSSTPSTATLKWSASEGATSYNVYRDGTKVGSATTTTYTDQGAPAGSHVYQVTAVNAVGESAKSESVTLVVGNDNPQVPATPTGLTGTGSVTTATLKWTASQGATSYNVYRDGVKVGSATTTTYADNPQPGNHSYQVSAVNAAGESARSAAVSVTVGNDTPPPPGTPTGLTATAAGTTVTLKWNPASGNPTGYNVYRGTAKVGSTANTTFSEVLAAGKYTYQVSAVNPTGESSKSASVSVTVDDDTPPRRNKVLVGYLHASFANGSGYVRMADVPKEWDFINLSFGEPTSVTSGDIRFVRCPVAECPSVESDADFIAAIKAKQAQGKKVLISIGGQNGQVQLTTTAARDKFVESVGAIIDKYGLDGLDIDFEGHSLYLNAGDTNLASPTTPVIVNLISALKTLKAKYGANFVLTMAPETFFVQLGYQFYGPGASGSADPRAGSYLPVIHAMRNDLTLLHVQDYNSGPITGLDNQYHTMGNADFHIAMTDMVLAGFPVGGNPNNVFPGLRPEQVAIGLPAAQYAGNGYTSVAEVQKAFDCLSKGTNCGSYKPRGVYPGLRGLMTWSINWDKYNNFEFSRNHRAYLDALS</sequence>
<dbReference type="SMART" id="SM00060">
    <property type="entry name" value="FN3"/>
    <property type="match status" value="3"/>
</dbReference>
<dbReference type="InterPro" id="IPR001579">
    <property type="entry name" value="Glyco_hydro_18_chit_AS"/>
</dbReference>
<evidence type="ECO:0000313" key="10">
    <source>
        <dbReference type="EMBL" id="MFD0883514.1"/>
    </source>
</evidence>
<comment type="similarity">
    <text evidence="1">Belongs to the glycosyl hydrolase 18 family. Chitinase class II subfamily.</text>
</comment>
<dbReference type="InterPro" id="IPR008979">
    <property type="entry name" value="Galactose-bd-like_sf"/>
</dbReference>
<feature type="domain" description="Fibronectin type-III" evidence="8">
    <location>
        <begin position="165"/>
        <end position="247"/>
    </location>
</feature>
<dbReference type="SUPFAM" id="SSF51445">
    <property type="entry name" value="(Trans)glycosidases"/>
    <property type="match status" value="1"/>
</dbReference>
<feature type="signal peptide" evidence="7">
    <location>
        <begin position="1"/>
        <end position="26"/>
    </location>
</feature>
<proteinExistence type="inferred from homology"/>
<evidence type="ECO:0000256" key="7">
    <source>
        <dbReference type="SAM" id="SignalP"/>
    </source>
</evidence>
<dbReference type="InterPro" id="IPR001223">
    <property type="entry name" value="Glyco_hydro18_cat"/>
</dbReference>
<evidence type="ECO:0000256" key="3">
    <source>
        <dbReference type="ARBA" id="ARBA00022801"/>
    </source>
</evidence>
<evidence type="ECO:0000259" key="9">
    <source>
        <dbReference type="PROSITE" id="PS51910"/>
    </source>
</evidence>
<organism evidence="10 11">
    <name type="scientific">Streptosporangium algeriense</name>
    <dbReference type="NCBI Taxonomy" id="1682748"/>
    <lineage>
        <taxon>Bacteria</taxon>
        <taxon>Bacillati</taxon>
        <taxon>Actinomycetota</taxon>
        <taxon>Actinomycetes</taxon>
        <taxon>Streptosporangiales</taxon>
        <taxon>Streptosporangiaceae</taxon>
        <taxon>Streptosporangium</taxon>
    </lineage>
</organism>
<dbReference type="PANTHER" id="PTHR45708:SF49">
    <property type="entry name" value="ENDOCHITINASE"/>
    <property type="match status" value="1"/>
</dbReference>
<keyword evidence="7" id="KW-0732">Signal</keyword>
<dbReference type="PANTHER" id="PTHR45708">
    <property type="entry name" value="ENDOCHITINASE"/>
    <property type="match status" value="1"/>
</dbReference>
<evidence type="ECO:0000313" key="11">
    <source>
        <dbReference type="Proteomes" id="UP001597024"/>
    </source>
</evidence>
<dbReference type="InterPro" id="IPR017853">
    <property type="entry name" value="GH"/>
</dbReference>
<dbReference type="Gene3D" id="2.60.120.260">
    <property type="entry name" value="Galactose-binding domain-like"/>
    <property type="match status" value="1"/>
</dbReference>
<keyword evidence="4 6" id="KW-0326">Glycosidase</keyword>
<dbReference type="PROSITE" id="PS50853">
    <property type="entry name" value="FN3"/>
    <property type="match status" value="2"/>
</dbReference>
<dbReference type="Pfam" id="PF18370">
    <property type="entry name" value="RGI_lyase"/>
    <property type="match status" value="1"/>
</dbReference>
<dbReference type="InterPro" id="IPR050542">
    <property type="entry name" value="Glycosyl_Hydrlase18_Chitinase"/>
</dbReference>
<keyword evidence="3 6" id="KW-0378">Hydrolase</keyword>
<dbReference type="InterPro" id="IPR011583">
    <property type="entry name" value="Chitinase_II/V-like_cat"/>
</dbReference>
<evidence type="ECO:0000259" key="8">
    <source>
        <dbReference type="PROSITE" id="PS50853"/>
    </source>
</evidence>